<sequence>MASEIHQERGQIATVCYESIKYFIRAYGVTLFCQMCACAYMDDNEKVFGEKKNMTLSLNKN</sequence>
<dbReference type="EMBL" id="JACXVP010000005">
    <property type="protein sequence ID" value="KAG5607339.1"/>
    <property type="molecule type" value="Genomic_DNA"/>
</dbReference>
<gene>
    <name evidence="1" type="ORF">H5410_028831</name>
</gene>
<name>A0A9J5Z320_SOLCO</name>
<keyword evidence="2" id="KW-1185">Reference proteome</keyword>
<comment type="caution">
    <text evidence="1">The sequence shown here is derived from an EMBL/GenBank/DDBJ whole genome shotgun (WGS) entry which is preliminary data.</text>
</comment>
<reference evidence="1 2" key="1">
    <citation type="submission" date="2020-09" db="EMBL/GenBank/DDBJ databases">
        <title>De no assembly of potato wild relative species, Solanum commersonii.</title>
        <authorList>
            <person name="Cho K."/>
        </authorList>
    </citation>
    <scope>NUCLEOTIDE SEQUENCE [LARGE SCALE GENOMIC DNA]</scope>
    <source>
        <strain evidence="1">LZ3.2</strain>
        <tissue evidence="1">Leaf</tissue>
    </source>
</reference>
<accession>A0A9J5Z320</accession>
<organism evidence="1 2">
    <name type="scientific">Solanum commersonii</name>
    <name type="common">Commerson's wild potato</name>
    <name type="synonym">Commerson's nightshade</name>
    <dbReference type="NCBI Taxonomy" id="4109"/>
    <lineage>
        <taxon>Eukaryota</taxon>
        <taxon>Viridiplantae</taxon>
        <taxon>Streptophyta</taxon>
        <taxon>Embryophyta</taxon>
        <taxon>Tracheophyta</taxon>
        <taxon>Spermatophyta</taxon>
        <taxon>Magnoliopsida</taxon>
        <taxon>eudicotyledons</taxon>
        <taxon>Gunneridae</taxon>
        <taxon>Pentapetalae</taxon>
        <taxon>asterids</taxon>
        <taxon>lamiids</taxon>
        <taxon>Solanales</taxon>
        <taxon>Solanaceae</taxon>
        <taxon>Solanoideae</taxon>
        <taxon>Solaneae</taxon>
        <taxon>Solanum</taxon>
    </lineage>
</organism>
<proteinExistence type="predicted"/>
<protein>
    <submittedName>
        <fullName evidence="1">Uncharacterized protein</fullName>
    </submittedName>
</protein>
<dbReference type="Proteomes" id="UP000824120">
    <property type="component" value="Chromosome 5"/>
</dbReference>
<dbReference type="AlphaFoldDB" id="A0A9J5Z320"/>
<evidence type="ECO:0000313" key="1">
    <source>
        <dbReference type="EMBL" id="KAG5607339.1"/>
    </source>
</evidence>
<evidence type="ECO:0000313" key="2">
    <source>
        <dbReference type="Proteomes" id="UP000824120"/>
    </source>
</evidence>